<evidence type="ECO:0000256" key="8">
    <source>
        <dbReference type="RuleBase" id="RU366018"/>
    </source>
</evidence>
<protein>
    <recommendedName>
        <fullName evidence="8">E3 ubiquitin-protein ligase</fullName>
        <ecNumber evidence="8">2.3.2.27</ecNumber>
    </recommendedName>
</protein>
<comment type="pathway">
    <text evidence="8">Protein modification; protein ubiquitination.</text>
</comment>
<dbReference type="KEGG" id="msym:MSY001_2264"/>
<keyword evidence="5 8" id="KW-0833">Ubl conjugation pathway</keyword>
<gene>
    <name evidence="9" type="ORF">MSYG_2609</name>
</gene>
<dbReference type="PANTHER" id="PTHR21497:SF24">
    <property type="entry name" value="E3 UBIQUITIN-PROTEIN LIGASE UBR1"/>
    <property type="match status" value="1"/>
</dbReference>
<reference evidence="10" key="1">
    <citation type="journal article" date="2017" name="Nucleic Acids Res.">
        <title>Proteogenomics produces comprehensive and highly accurate protein-coding gene annotation in a complete genome assembly of Malassezia sympodialis.</title>
        <authorList>
            <person name="Zhu Y."/>
            <person name="Engstroem P.G."/>
            <person name="Tellgren-Roth C."/>
            <person name="Baudo C.D."/>
            <person name="Kennell J.C."/>
            <person name="Sun S."/>
            <person name="Billmyre R.B."/>
            <person name="Schroeder M.S."/>
            <person name="Andersson A."/>
            <person name="Holm T."/>
            <person name="Sigurgeirsson B."/>
            <person name="Wu G."/>
            <person name="Sankaranarayanan S.R."/>
            <person name="Siddharthan R."/>
            <person name="Sanyal K."/>
            <person name="Lundeberg J."/>
            <person name="Nystedt B."/>
            <person name="Boekhout T."/>
            <person name="Dawson T.L. Jr."/>
            <person name="Heitman J."/>
            <person name="Scheynius A."/>
            <person name="Lehtioe J."/>
        </authorList>
    </citation>
    <scope>NUCLEOTIDE SEQUENCE [LARGE SCALE GENOMIC DNA]</scope>
    <source>
        <strain evidence="10">ATCC 42132</strain>
    </source>
</reference>
<dbReference type="GO" id="GO:0016567">
    <property type="term" value="P:protein ubiquitination"/>
    <property type="evidence" value="ECO:0007669"/>
    <property type="project" value="UniProtKB-UniRule"/>
</dbReference>
<keyword evidence="9" id="KW-0436">Ligase</keyword>
<dbReference type="RefSeq" id="XP_018740799.1">
    <property type="nucleotide sequence ID" value="XM_018884105.1"/>
</dbReference>
<keyword evidence="3 8" id="KW-0479">Metal-binding</keyword>
<evidence type="ECO:0000256" key="4">
    <source>
        <dbReference type="ARBA" id="ARBA00022771"/>
    </source>
</evidence>
<dbReference type="InterPro" id="IPR042065">
    <property type="entry name" value="E3_ELL-like"/>
</dbReference>
<dbReference type="HOGENOM" id="CLU_000684_0_0_1"/>
<dbReference type="InterPro" id="IPR044046">
    <property type="entry name" value="E3_ligase_UBR-like_C"/>
</dbReference>
<dbReference type="InterPro" id="IPR039164">
    <property type="entry name" value="UBR1-like"/>
</dbReference>
<evidence type="ECO:0000256" key="2">
    <source>
        <dbReference type="ARBA" id="ARBA00022679"/>
    </source>
</evidence>
<evidence type="ECO:0000256" key="7">
    <source>
        <dbReference type="ARBA" id="ARBA00046341"/>
    </source>
</evidence>
<dbReference type="InterPro" id="IPR036390">
    <property type="entry name" value="WH_DNA-bd_sf"/>
</dbReference>
<dbReference type="Pfam" id="PF18995">
    <property type="entry name" value="PRT6_C"/>
    <property type="match status" value="1"/>
</dbReference>
<dbReference type="Pfam" id="PF22960">
    <property type="entry name" value="WHD_UBR1"/>
    <property type="match status" value="1"/>
</dbReference>
<keyword evidence="2 8" id="KW-0808">Transferase</keyword>
<evidence type="ECO:0000256" key="1">
    <source>
        <dbReference type="ARBA" id="ARBA00000900"/>
    </source>
</evidence>
<dbReference type="STRING" id="1230383.M5E9Y1"/>
<organism evidence="9 10">
    <name type="scientific">Malassezia sympodialis (strain ATCC 42132)</name>
    <name type="common">Atopic eczema-associated yeast</name>
    <dbReference type="NCBI Taxonomy" id="1230383"/>
    <lineage>
        <taxon>Eukaryota</taxon>
        <taxon>Fungi</taxon>
        <taxon>Dikarya</taxon>
        <taxon>Basidiomycota</taxon>
        <taxon>Ustilaginomycotina</taxon>
        <taxon>Malasseziomycetes</taxon>
        <taxon>Malasseziales</taxon>
        <taxon>Malasseziaceae</taxon>
        <taxon>Malassezia</taxon>
    </lineage>
</organism>
<evidence type="ECO:0000256" key="3">
    <source>
        <dbReference type="ARBA" id="ARBA00022723"/>
    </source>
</evidence>
<dbReference type="SUPFAM" id="SSF46785">
    <property type="entry name" value="Winged helix' DNA-binding domain"/>
    <property type="match status" value="1"/>
</dbReference>
<accession>M5E9Y1</accession>
<dbReference type="Proteomes" id="UP000186303">
    <property type="component" value="Chromosome 4"/>
</dbReference>
<comment type="catalytic activity">
    <reaction evidence="1 8">
        <text>S-ubiquitinyl-[E2 ubiquitin-conjugating enzyme]-L-cysteine + [acceptor protein]-L-lysine = [E2 ubiquitin-conjugating enzyme]-L-cysteine + N(6)-ubiquitinyl-[acceptor protein]-L-lysine.</text>
        <dbReference type="EC" id="2.3.2.27"/>
    </reaction>
</comment>
<sequence length="1848" mass="207701">MNELAAVVELLPRIVGLPTPGDPSTYRLTTDKARDVRQQLVRELFAAVPYEHFFSVSVVTSKEQAFKLLAECDWKLSVAQQRAETVSETCEVGSSVPSLPEYSKNRRGMTCGHVFRKGEPIFRCHDCSFDDTCVQCATCFRHSIHAREDHDVLFSVADEGGACCDCGDEEAWNCDLGCEFHSLHPYNEPQPPASSNSSEQDLDAILAPMPSEVRASLSDFAALLLAFVLETLAHSPKQTPLVMGPDVVDGVKRQPTMEHAFPAKGKARQEAPDSPDVDTPPPLFVALLWNDEKHSFNEVSDKVLEVCTSKTVKEARHFAELVDRHGREVLSISDDVRRLVLMARRIGVIYLLVTVEPAFDYFVEEVAGQILQFLFDMAGCSFYTAQGASDGRTLKALLTQTFMRPWRVREWEEAPATIRRDLFDPTNLCMLDALLLFDAKLWKSARFTARNMLMDLIACREAKRQVALRVASVYPRLIESFILHDREPEHSLYHLTVQLFSVPSIATQLVVERGFLSLLLYILQALFANEREGRITSLILPAAPPARGQANPDTPLLRQQKCYHIFYDIRYLLAAADVQRDIVRHSETYLSAWLEFFALFHSIAPDTRAVHAHVEFESELWIQVFHINSHLGRIAKLLGEAFVHANAARLCQALSYVGHTILMHLERLSSLDPITQPPLVMHEIDYAGHRIEVVPFVVSSQPVSFHHPMHWLFAEMLKHIHHVTDASLMIESLGEDRLLMLVDHPLRVAVKLAQIRCNVWVRNGFAIRSQAFHYRDSMWMRDIMYDQDLFLQQCALAFTSPKRFLGSLLDRFELIDWFSGRASDAHPVYDADQCLFMAEELFLLLAVLLNEIAVPAHWSIEAQVRRELVHYLVLGPCTYSELTKQVPERFTDHSCFDRELARVAHFREPDGSADHGMYELRPAFLADVQPLFHHYSRNQREKAEQVLSEKRAAGCTLPIYSTSPLNVLAHTPFRGLANIFLCPVLLDMLFYALKNATALREPPDTLLMVILHLIAQGIEEHGASFVEMMTQRRSQDPKVSDNLLDLLLHMSRQPTLKAYETKFSHIFDRAVQLSPSVMEAVTQVRGPPVEAPEEDTRRRQAARAQQQAILQKFSAQQQSLLAELDDELSDDDMDEGFGTCILCQERLDGTRAFGSLVHVQESRLVRTSLPREASSIDDVLATPLNLDAGDTGQRARGTYKRVQEGAQLGYPASAHVTGLVAVTCGHGMHVSCFHTYLQSTEQRHALQVARQHPEDLSRFEYICPLCKSLGNMLLPEPGVSPLGESPFRQAPLGQVEQTNTPLAEWVRSVNISILKQSSANTTARTDHQDALLGTGRFLPWLVERSAQPHNPDLGLGLFAPDECHMLQRYTNVLQLLADETAAARSRDHQATILHASGELHDVLYIPDKLVAYTLAQQEIALRGVPQPITEAITPSQLKLVQTMLDALGASMRLTLHNTSGTHNGGIDLLRQGLLKRLLPYWVSEPAVRSPLLLRDPLGVLVEAAVLTPEQLAPITGLLYYVQIIQCVFGLAQPVSTPTKHASNAPDLDEAIRIFPYARWLATSIISLVGYVRGNMTLGFDQMNDRELAKVMCLYTLPFLRRAAILRRALSGAIPAAPTKSADASTEYERLLAELQIPAPALALPMHSQSNELITMLMEGWTKHAYVHFAPLFRPLPIQPGLAPSVPNLVLEHPHIYELLPLQRDLTELLQQTQERKCPRCGTLPPTFSLCLFCGQVLCEQSYCCSDPDDESRGECNQHMEQCGGRVGMHFRVGSNIVVLLYQTNGAFSPSPYLNSHGEVDRYLLKARPQRLHLQRYDELRKQWLMHGLANVVTRRIEATIDHGGWTTF</sequence>
<comment type="function">
    <text evidence="8">Ubiquitin ligase protein which is a component of the N-end rule pathway. Recognizes and binds to proteins bearing specific N-terminal residues that are destabilizing according to the N-end rule, leading to their ubiquitination and subsequent degradation.</text>
</comment>
<proteinExistence type="inferred from homology"/>
<dbReference type="Gene3D" id="2.10.110.30">
    <property type="match status" value="1"/>
</dbReference>
<dbReference type="PROSITE" id="PS51157">
    <property type="entry name" value="ZF_UBR"/>
    <property type="match status" value="1"/>
</dbReference>
<dbReference type="EC" id="2.3.2.27" evidence="8"/>
<dbReference type="CDD" id="cd16482">
    <property type="entry name" value="RING-H2_UBR1-like"/>
    <property type="match status" value="1"/>
</dbReference>
<keyword evidence="4 8" id="KW-0863">Zinc-finger</keyword>
<dbReference type="Gene3D" id="1.10.10.2670">
    <property type="entry name" value="E3 ubiquitin-protein ligase"/>
    <property type="match status" value="1"/>
</dbReference>
<dbReference type="SMART" id="SM00396">
    <property type="entry name" value="ZnF_UBR1"/>
    <property type="match status" value="1"/>
</dbReference>
<evidence type="ECO:0000313" key="9">
    <source>
        <dbReference type="EMBL" id="SHO78267.1"/>
    </source>
</evidence>
<name>M5E9Y1_MALS4</name>
<dbReference type="GO" id="GO:0000151">
    <property type="term" value="C:ubiquitin ligase complex"/>
    <property type="evidence" value="ECO:0007669"/>
    <property type="project" value="TreeGrafter"/>
</dbReference>
<evidence type="ECO:0000256" key="5">
    <source>
        <dbReference type="ARBA" id="ARBA00022786"/>
    </source>
</evidence>
<evidence type="ECO:0000313" key="10">
    <source>
        <dbReference type="Proteomes" id="UP000186303"/>
    </source>
</evidence>
<dbReference type="Pfam" id="PF02207">
    <property type="entry name" value="zf-UBR"/>
    <property type="match status" value="1"/>
</dbReference>
<dbReference type="GO" id="GO:0016874">
    <property type="term" value="F:ligase activity"/>
    <property type="evidence" value="ECO:0007669"/>
    <property type="project" value="UniProtKB-KW"/>
</dbReference>
<dbReference type="CDD" id="cd19672">
    <property type="entry name" value="UBR-box_UBR1_like"/>
    <property type="match status" value="1"/>
</dbReference>
<dbReference type="InterPro" id="IPR055194">
    <property type="entry name" value="UBR1-like_WH"/>
</dbReference>
<dbReference type="InterPro" id="IPR003769">
    <property type="entry name" value="ClpS_core"/>
</dbReference>
<dbReference type="GO" id="GO:0008270">
    <property type="term" value="F:zinc ion binding"/>
    <property type="evidence" value="ECO:0007669"/>
    <property type="project" value="UniProtKB-UniRule"/>
</dbReference>
<dbReference type="UniPathway" id="UPA00143"/>
<dbReference type="OMA" id="GEASYMC"/>
<keyword evidence="6 8" id="KW-0862">Zinc</keyword>
<keyword evidence="10" id="KW-1185">Reference proteome</keyword>
<dbReference type="Pfam" id="PF02617">
    <property type="entry name" value="ClpS"/>
    <property type="match status" value="1"/>
</dbReference>
<comment type="similarity">
    <text evidence="7 8">Belongs to the E3 ubiquitin-protein ligase UBR1-like family.</text>
</comment>
<dbReference type="GO" id="GO:0071596">
    <property type="term" value="P:ubiquitin-dependent protein catabolic process via the N-end rule pathway"/>
    <property type="evidence" value="ECO:0007669"/>
    <property type="project" value="UniProtKB-UniRule"/>
</dbReference>
<dbReference type="OrthoDB" id="26387at2759"/>
<evidence type="ECO:0000256" key="6">
    <source>
        <dbReference type="ARBA" id="ARBA00022833"/>
    </source>
</evidence>
<dbReference type="GO" id="GO:0005737">
    <property type="term" value="C:cytoplasm"/>
    <property type="evidence" value="ECO:0007669"/>
    <property type="project" value="TreeGrafter"/>
</dbReference>
<dbReference type="GO" id="GO:0061630">
    <property type="term" value="F:ubiquitin protein ligase activity"/>
    <property type="evidence" value="ECO:0007669"/>
    <property type="project" value="UniProtKB-UniRule"/>
</dbReference>
<dbReference type="InterPro" id="IPR003126">
    <property type="entry name" value="Znf_UBR"/>
</dbReference>
<dbReference type="VEuPathDB" id="FungiDB:MSYG_2609"/>
<dbReference type="PANTHER" id="PTHR21497">
    <property type="entry name" value="UBIQUITIN LIGASE E3 ALPHA-RELATED"/>
    <property type="match status" value="1"/>
</dbReference>
<dbReference type="EMBL" id="LT671824">
    <property type="protein sequence ID" value="SHO78267.1"/>
    <property type="molecule type" value="Genomic_DNA"/>
</dbReference>